<accession>A0ABV9Y9T8</accession>
<reference evidence="2" key="1">
    <citation type="journal article" date="2019" name="Int. J. Syst. Evol. Microbiol.">
        <title>The Global Catalogue of Microorganisms (GCM) 10K type strain sequencing project: providing services to taxonomists for standard genome sequencing and annotation.</title>
        <authorList>
            <consortium name="The Broad Institute Genomics Platform"/>
            <consortium name="The Broad Institute Genome Sequencing Center for Infectious Disease"/>
            <person name="Wu L."/>
            <person name="Ma J."/>
        </authorList>
    </citation>
    <scope>NUCLEOTIDE SEQUENCE [LARGE SCALE GENOMIC DNA]</scope>
    <source>
        <strain evidence="2">KCTC 12848</strain>
    </source>
</reference>
<protein>
    <submittedName>
        <fullName evidence="1">Uncharacterized protein</fullName>
    </submittedName>
</protein>
<proteinExistence type="predicted"/>
<organism evidence="1 2">
    <name type="scientific">Saccharothrix xinjiangensis</name>
    <dbReference type="NCBI Taxonomy" id="204798"/>
    <lineage>
        <taxon>Bacteria</taxon>
        <taxon>Bacillati</taxon>
        <taxon>Actinomycetota</taxon>
        <taxon>Actinomycetes</taxon>
        <taxon>Pseudonocardiales</taxon>
        <taxon>Pseudonocardiaceae</taxon>
        <taxon>Saccharothrix</taxon>
    </lineage>
</organism>
<keyword evidence="2" id="KW-1185">Reference proteome</keyword>
<name>A0ABV9Y9T8_9PSEU</name>
<dbReference type="Proteomes" id="UP001595833">
    <property type="component" value="Unassembled WGS sequence"/>
</dbReference>
<comment type="caution">
    <text evidence="1">The sequence shown here is derived from an EMBL/GenBank/DDBJ whole genome shotgun (WGS) entry which is preliminary data.</text>
</comment>
<sequence length="67" mass="7414">MHSLTALTAAAAMAAGMHLATPDTREWRAQGDYDTVEQCQAAGFSGALFQMWDQWRCDADHVLWVNS</sequence>
<dbReference type="EMBL" id="JBHSJB010000034">
    <property type="protein sequence ID" value="MFC5058731.1"/>
    <property type="molecule type" value="Genomic_DNA"/>
</dbReference>
<evidence type="ECO:0000313" key="2">
    <source>
        <dbReference type="Proteomes" id="UP001595833"/>
    </source>
</evidence>
<gene>
    <name evidence="1" type="ORF">ACFPFM_33900</name>
</gene>
<evidence type="ECO:0000313" key="1">
    <source>
        <dbReference type="EMBL" id="MFC5058731.1"/>
    </source>
</evidence>
<dbReference type="RefSeq" id="WP_344040595.1">
    <property type="nucleotide sequence ID" value="NZ_BAAAKE010000023.1"/>
</dbReference>